<name>A0ACB9CVJ6_CICIN</name>
<organism evidence="1 2">
    <name type="scientific">Cichorium intybus</name>
    <name type="common">Chicory</name>
    <dbReference type="NCBI Taxonomy" id="13427"/>
    <lineage>
        <taxon>Eukaryota</taxon>
        <taxon>Viridiplantae</taxon>
        <taxon>Streptophyta</taxon>
        <taxon>Embryophyta</taxon>
        <taxon>Tracheophyta</taxon>
        <taxon>Spermatophyta</taxon>
        <taxon>Magnoliopsida</taxon>
        <taxon>eudicotyledons</taxon>
        <taxon>Gunneridae</taxon>
        <taxon>Pentapetalae</taxon>
        <taxon>asterids</taxon>
        <taxon>campanulids</taxon>
        <taxon>Asterales</taxon>
        <taxon>Asteraceae</taxon>
        <taxon>Cichorioideae</taxon>
        <taxon>Cichorieae</taxon>
        <taxon>Cichoriinae</taxon>
        <taxon>Cichorium</taxon>
    </lineage>
</organism>
<keyword evidence="2" id="KW-1185">Reference proteome</keyword>
<comment type="caution">
    <text evidence="1">The sequence shown here is derived from an EMBL/GenBank/DDBJ whole genome shotgun (WGS) entry which is preliminary data.</text>
</comment>
<gene>
    <name evidence="1" type="ORF">L2E82_28268</name>
</gene>
<sequence>MPEGLQRVTYLAYQIGDPCISDPFLIISRTIYQISLVHINLEVGDEKGGVTKAYVNRSTISTKNNHQVLDVMPVSVLLFISDNKEFNCSFASLVDQLMLNMSSNTMKSGGCSFTGADSNHSDLDASAIRKVESSKMAEPKKATKSGEYTKTSTTTTTHQPRH</sequence>
<accession>A0ACB9CVJ6</accession>
<proteinExistence type="predicted"/>
<evidence type="ECO:0000313" key="2">
    <source>
        <dbReference type="Proteomes" id="UP001055811"/>
    </source>
</evidence>
<dbReference type="EMBL" id="CM042013">
    <property type="protein sequence ID" value="KAI3738245.1"/>
    <property type="molecule type" value="Genomic_DNA"/>
</dbReference>
<evidence type="ECO:0000313" key="1">
    <source>
        <dbReference type="EMBL" id="KAI3738245.1"/>
    </source>
</evidence>
<reference evidence="1 2" key="2">
    <citation type="journal article" date="2022" name="Mol. Ecol. Resour.">
        <title>The genomes of chicory, endive, great burdock and yacon provide insights into Asteraceae paleo-polyploidization history and plant inulin production.</title>
        <authorList>
            <person name="Fan W."/>
            <person name="Wang S."/>
            <person name="Wang H."/>
            <person name="Wang A."/>
            <person name="Jiang F."/>
            <person name="Liu H."/>
            <person name="Zhao H."/>
            <person name="Xu D."/>
            <person name="Zhang Y."/>
        </authorList>
    </citation>
    <scope>NUCLEOTIDE SEQUENCE [LARGE SCALE GENOMIC DNA]</scope>
    <source>
        <strain evidence="2">cv. Punajuju</strain>
        <tissue evidence="1">Leaves</tissue>
    </source>
</reference>
<reference evidence="2" key="1">
    <citation type="journal article" date="2022" name="Mol. Ecol. Resour.">
        <title>The genomes of chicory, endive, great burdock and yacon provide insights into Asteraceae palaeo-polyploidization history and plant inulin production.</title>
        <authorList>
            <person name="Fan W."/>
            <person name="Wang S."/>
            <person name="Wang H."/>
            <person name="Wang A."/>
            <person name="Jiang F."/>
            <person name="Liu H."/>
            <person name="Zhao H."/>
            <person name="Xu D."/>
            <person name="Zhang Y."/>
        </authorList>
    </citation>
    <scope>NUCLEOTIDE SEQUENCE [LARGE SCALE GENOMIC DNA]</scope>
    <source>
        <strain evidence="2">cv. Punajuju</strain>
    </source>
</reference>
<dbReference type="Proteomes" id="UP001055811">
    <property type="component" value="Linkage Group LG05"/>
</dbReference>
<protein>
    <submittedName>
        <fullName evidence="1">Uncharacterized protein</fullName>
    </submittedName>
</protein>